<dbReference type="SUPFAM" id="SSF57850">
    <property type="entry name" value="RING/U-box"/>
    <property type="match status" value="1"/>
</dbReference>
<name>A0A2R2MLW2_LINAN</name>
<feature type="region of interest" description="Disordered" evidence="15">
    <location>
        <begin position="953"/>
        <end position="1050"/>
    </location>
</feature>
<evidence type="ECO:0000256" key="14">
    <source>
        <dbReference type="PROSITE-ProRule" id="PRU00192"/>
    </source>
</evidence>
<dbReference type="Pfam" id="PF00018">
    <property type="entry name" value="SH3_1"/>
    <property type="match status" value="6"/>
</dbReference>
<dbReference type="PANTHER" id="PTHR14167:SF51">
    <property type="entry name" value="RING-TYPE E3 UBIQUITIN TRANSFERASE"/>
    <property type="match status" value="1"/>
</dbReference>
<evidence type="ECO:0000259" key="16">
    <source>
        <dbReference type="PROSITE" id="PS50002"/>
    </source>
</evidence>
<keyword evidence="18" id="KW-1185">Reference proteome</keyword>
<dbReference type="Proteomes" id="UP000085678">
    <property type="component" value="Unplaced"/>
</dbReference>
<keyword evidence="8" id="KW-0677">Repeat</keyword>
<keyword evidence="11" id="KW-0862">Zinc</keyword>
<dbReference type="FunCoup" id="A0A2R2MLW2">
    <property type="interactions" value="759"/>
</dbReference>
<dbReference type="PANTHER" id="PTHR14167">
    <property type="entry name" value="SH3 DOMAIN-CONTAINING"/>
    <property type="match status" value="1"/>
</dbReference>
<feature type="compositionally biased region" description="Polar residues" evidence="15">
    <location>
        <begin position="364"/>
        <end position="388"/>
    </location>
</feature>
<sequence length="1108" mass="117912">MDEHVLNELLECSVCLERMDTSSKVLPCQHTFCRRCLEEILSTKKEIRCPECRTLVERKVEDLPANILLIRLLEGMKSAQFLQQQPITAGPVHSSVRATNSTAAVRTSPVPKASTALPVACAKALFNYDAQEPGDLTFKKGDMILLRKKVDENWFQGELNNQHGFFPASYVQVITPLPTTVPQCKALYDFEINDENEKDCLTFRKDEIVTVIRRVDNNWVEGKLGDRIGIFPISFVEMNDPAKTLVSSSGSAAQQKSNGISPQTSSGHSSGDNGPVPPTVPGPAAGPSPGPNAGPSQGSSTGSGVNPGPSLLPRPQPQNPKVLAAKSQKRHSLSGLGSTGQKCSSPQSQHRHSMEIAGNVNFTASPTTSPAPVASTANTAPGLNQSPPSVRHVQPVSPAIYIALYHYKPQKEDEVELHKGDYYSVAEKCQDGWFKGRCFKTGKVGVFPGNYVQLVKDLTFKKGDMILLRKKVDENWFQGELNNQHGFFPASYVQVITPLPTTVPQCKALYDFEINDENEKDCLTFRKDEIVTVIRRVDNNWVEGKLGDRIGIFPISFVEMNDPAKTLVSSSGSAAQQKSNGTSPQTSSGHSSGDNGPVPPTVPGPAAGPSPGPNSGPSQGPSTGSGVNPGPSLLPRPQPQNPKVLAAKSQKRHSLSGLGTTGQKCSSPQSQHRHSMEIAGNVNFTASPTTSPAPVASTANTSPGLNQSPPSVRHVQPVSPAIYIALYHYKPQKEDEVELHKGDYYSVAEKCQDGWFKGRCFKTGKVGVFPGNYVQLVKTPQLTTTRSPQRTSANVLNIRATGQGSPGGGTVQSSQSPATALAASMDYMVTRPNSAGSAPPPRPPHQPITVAMAQAARAQQARGAGGGSEPSSPKSTSSGATSAKTDFPLPVPPRTVSQTSPPSPKQPSTSGSAASALSSQQTVAAIQHSMSTSSNITPPNVVVGASGALEPMLGSGAAKEKEKKKEKEKMSLMKRLTSSSKGKKSKSAQETPEAATCQEGASGGHSRSGSLPSEEGAVAPPPAVVHHKKTGSLDSSTAPTPKPGKPKPLIRERFRCIVPYPPQSDIELELKIGDIVYVHKKREDGWFKGTLARTGKTGLFPGSFVESF</sequence>
<dbReference type="FunFam" id="2.30.30.40:FF:000091">
    <property type="entry name" value="Putative E3 ubiquitin-protein ligase SH3RF1"/>
    <property type="match status" value="1"/>
</dbReference>
<dbReference type="PROSITE" id="PS50089">
    <property type="entry name" value="ZF_RING_2"/>
    <property type="match status" value="1"/>
</dbReference>
<evidence type="ECO:0000256" key="2">
    <source>
        <dbReference type="ARBA" id="ARBA00004906"/>
    </source>
</evidence>
<comment type="catalytic activity">
    <reaction evidence="1">
        <text>S-ubiquitinyl-[E2 ubiquitin-conjugating enzyme]-L-cysteine + [acceptor protein]-L-lysine = [E2 ubiquitin-conjugating enzyme]-L-cysteine + N(6)-ubiquitinyl-[acceptor protein]-L-lysine.</text>
        <dbReference type="EC" id="2.3.2.27"/>
    </reaction>
</comment>
<dbReference type="InterPro" id="IPR035816">
    <property type="entry name" value="SH3RF1/SH3RF3_SH3_4"/>
</dbReference>
<feature type="domain" description="SH3" evidence="16">
    <location>
        <begin position="117"/>
        <end position="176"/>
    </location>
</feature>
<evidence type="ECO:0000256" key="4">
    <source>
        <dbReference type="ARBA" id="ARBA00012483"/>
    </source>
</evidence>
<feature type="compositionally biased region" description="Basic and acidic residues" evidence="15">
    <location>
        <begin position="958"/>
        <end position="971"/>
    </location>
</feature>
<dbReference type="FunFam" id="2.30.30.40:FF:000063">
    <property type="entry name" value="Putative E3 ubiquitin-protein ligase SH3RF1"/>
    <property type="match status" value="2"/>
</dbReference>
<dbReference type="InterPro" id="IPR028502">
    <property type="entry name" value="SH3RF3_RING-HC_Zfn"/>
</dbReference>
<feature type="domain" description="SH3" evidence="16">
    <location>
        <begin position="179"/>
        <end position="241"/>
    </location>
</feature>
<keyword evidence="7" id="KW-0479">Metal-binding</keyword>
<feature type="compositionally biased region" description="Pro residues" evidence="15">
    <location>
        <begin position="597"/>
        <end position="614"/>
    </location>
</feature>
<evidence type="ECO:0000256" key="10">
    <source>
        <dbReference type="ARBA" id="ARBA00022786"/>
    </source>
</evidence>
<dbReference type="STRING" id="7574.A0A2R2MLW2"/>
<keyword evidence="9 13" id="KW-0863">Zinc-finger</keyword>
<evidence type="ECO:0000313" key="18">
    <source>
        <dbReference type="Proteomes" id="UP000085678"/>
    </source>
</evidence>
<evidence type="ECO:0000256" key="8">
    <source>
        <dbReference type="ARBA" id="ARBA00022737"/>
    </source>
</evidence>
<feature type="compositionally biased region" description="Polar residues" evidence="15">
    <location>
        <begin position="246"/>
        <end position="272"/>
    </location>
</feature>
<feature type="compositionally biased region" description="Polar residues" evidence="15">
    <location>
        <begin position="335"/>
        <end position="348"/>
    </location>
</feature>
<feature type="compositionally biased region" description="Low complexity" evidence="15">
    <location>
        <begin position="869"/>
        <end position="885"/>
    </location>
</feature>
<reference evidence="19" key="1">
    <citation type="submission" date="2025-08" db="UniProtKB">
        <authorList>
            <consortium name="RefSeq"/>
        </authorList>
    </citation>
    <scope>IDENTIFICATION</scope>
    <source>
        <tissue evidence="19">Gonads</tissue>
    </source>
</reference>
<dbReference type="SUPFAM" id="SSF50044">
    <property type="entry name" value="SH3-domain"/>
    <property type="match status" value="7"/>
</dbReference>
<feature type="region of interest" description="Disordered" evidence="15">
    <location>
        <begin position="246"/>
        <end position="352"/>
    </location>
</feature>
<dbReference type="PROSITE" id="PS50002">
    <property type="entry name" value="SH3"/>
    <property type="match status" value="6"/>
</dbReference>
<dbReference type="SMART" id="SM00326">
    <property type="entry name" value="SH3"/>
    <property type="match status" value="7"/>
</dbReference>
<dbReference type="Pfam" id="PF00097">
    <property type="entry name" value="zf-C3HC4"/>
    <property type="match status" value="1"/>
</dbReference>
<dbReference type="Gene3D" id="3.30.40.10">
    <property type="entry name" value="Zinc/RING finger domain, C3HC4 (zinc finger)"/>
    <property type="match status" value="1"/>
</dbReference>
<feature type="compositionally biased region" description="Low complexity" evidence="15">
    <location>
        <begin position="615"/>
        <end position="626"/>
    </location>
</feature>
<dbReference type="Pfam" id="PF14604">
    <property type="entry name" value="SH3_9"/>
    <property type="match status" value="1"/>
</dbReference>
<dbReference type="FunFam" id="3.30.40.10:FF:000077">
    <property type="entry name" value="E3 ubiquitin-protein ligase SH3RF1 isoform X1"/>
    <property type="match status" value="1"/>
</dbReference>
<dbReference type="InterPro" id="IPR001452">
    <property type="entry name" value="SH3_domain"/>
</dbReference>
<dbReference type="InterPro" id="IPR013083">
    <property type="entry name" value="Znf_RING/FYVE/PHD"/>
</dbReference>
<dbReference type="CDD" id="cd11786">
    <property type="entry name" value="SH3_SH3RF_1"/>
    <property type="match status" value="1"/>
</dbReference>
<evidence type="ECO:0000256" key="1">
    <source>
        <dbReference type="ARBA" id="ARBA00000900"/>
    </source>
</evidence>
<dbReference type="FunFam" id="2.30.30.40:FF:000001">
    <property type="entry name" value="Sorbin and SH3 domain-containing protein 1 isoform 2"/>
    <property type="match status" value="2"/>
</dbReference>
<keyword evidence="6" id="KW-0808">Transferase</keyword>
<dbReference type="InterPro" id="IPR050384">
    <property type="entry name" value="Endophilin_SH3RF"/>
</dbReference>
<proteinExistence type="inferred from homology"/>
<gene>
    <name evidence="19" type="primary">LOC106156696</name>
</gene>
<dbReference type="InterPro" id="IPR001841">
    <property type="entry name" value="Znf_RING"/>
</dbReference>
<dbReference type="InterPro" id="IPR017907">
    <property type="entry name" value="Znf_RING_CS"/>
</dbReference>
<dbReference type="PRINTS" id="PR00499">
    <property type="entry name" value="P67PHOX"/>
</dbReference>
<keyword evidence="10" id="KW-0833">Ubl conjugation pathway</keyword>
<protein>
    <recommendedName>
        <fullName evidence="4">RING-type E3 ubiquitin transferase</fullName>
        <ecNumber evidence="4">2.3.2.27</ecNumber>
    </recommendedName>
</protein>
<feature type="domain" description="RING-type" evidence="17">
    <location>
        <begin position="12"/>
        <end position="53"/>
    </location>
</feature>
<feature type="domain" description="SH3" evidence="16">
    <location>
        <begin position="501"/>
        <end position="563"/>
    </location>
</feature>
<feature type="compositionally biased region" description="Polar residues" evidence="15">
    <location>
        <begin position="682"/>
        <end position="710"/>
    </location>
</feature>
<dbReference type="GO" id="GO:0016567">
    <property type="term" value="P:protein ubiquitination"/>
    <property type="evidence" value="ECO:0007669"/>
    <property type="project" value="UniProtKB-UniPathway"/>
</dbReference>
<dbReference type="UniPathway" id="UPA00143"/>
<dbReference type="RefSeq" id="XP_023931218.1">
    <property type="nucleotide sequence ID" value="XM_024075450.1"/>
</dbReference>
<feature type="region of interest" description="Disordered" evidence="15">
    <location>
        <begin position="852"/>
        <end position="926"/>
    </location>
</feature>
<evidence type="ECO:0000256" key="3">
    <source>
        <dbReference type="ARBA" id="ARBA00008649"/>
    </source>
</evidence>
<dbReference type="InterPro" id="IPR018957">
    <property type="entry name" value="Znf_C3HC4_RING-type"/>
</dbReference>
<dbReference type="CDD" id="cd16750">
    <property type="entry name" value="RING-HC_SH3RF3"/>
    <property type="match status" value="1"/>
</dbReference>
<evidence type="ECO:0000256" key="15">
    <source>
        <dbReference type="SAM" id="MobiDB-lite"/>
    </source>
</evidence>
<dbReference type="InterPro" id="IPR036028">
    <property type="entry name" value="SH3-like_dom_sf"/>
</dbReference>
<dbReference type="CDD" id="cd11785">
    <property type="entry name" value="SH3_SH3RF_C"/>
    <property type="match status" value="1"/>
</dbReference>
<dbReference type="GO" id="GO:0061630">
    <property type="term" value="F:ubiquitin protein ligase activity"/>
    <property type="evidence" value="ECO:0007669"/>
    <property type="project" value="UniProtKB-EC"/>
</dbReference>
<evidence type="ECO:0000256" key="9">
    <source>
        <dbReference type="ARBA" id="ARBA00022771"/>
    </source>
</evidence>
<comment type="similarity">
    <text evidence="3">Belongs to the SH3RF family.</text>
</comment>
<organism evidence="18 19">
    <name type="scientific">Lingula anatina</name>
    <name type="common">Brachiopod</name>
    <name type="synonym">Lingula unguis</name>
    <dbReference type="NCBI Taxonomy" id="7574"/>
    <lineage>
        <taxon>Eukaryota</taxon>
        <taxon>Metazoa</taxon>
        <taxon>Spiralia</taxon>
        <taxon>Lophotrochozoa</taxon>
        <taxon>Brachiopoda</taxon>
        <taxon>Linguliformea</taxon>
        <taxon>Lingulata</taxon>
        <taxon>Lingulida</taxon>
        <taxon>Linguloidea</taxon>
        <taxon>Lingulidae</taxon>
        <taxon>Lingula</taxon>
    </lineage>
</organism>
<dbReference type="KEGG" id="lak:106156696"/>
<dbReference type="GO" id="GO:0008270">
    <property type="term" value="F:zinc ion binding"/>
    <property type="evidence" value="ECO:0007669"/>
    <property type="project" value="UniProtKB-KW"/>
</dbReference>
<feature type="domain" description="SH3" evidence="16">
    <location>
        <begin position="396"/>
        <end position="457"/>
    </location>
</feature>
<dbReference type="GeneID" id="106156696"/>
<dbReference type="Gene3D" id="2.30.30.40">
    <property type="entry name" value="SH3 Domains"/>
    <property type="match status" value="7"/>
</dbReference>
<evidence type="ECO:0000256" key="12">
    <source>
        <dbReference type="ARBA" id="ARBA00022843"/>
    </source>
</evidence>
<evidence type="ECO:0000259" key="17">
    <source>
        <dbReference type="PROSITE" id="PS50089"/>
    </source>
</evidence>
<dbReference type="SMART" id="SM00184">
    <property type="entry name" value="RING"/>
    <property type="match status" value="1"/>
</dbReference>
<dbReference type="EC" id="2.3.2.27" evidence="4"/>
<feature type="compositionally biased region" description="Polar residues" evidence="15">
    <location>
        <begin position="657"/>
        <end position="670"/>
    </location>
</feature>
<feature type="domain" description="SH3" evidence="16">
    <location>
        <begin position="1049"/>
        <end position="1108"/>
    </location>
</feature>
<dbReference type="PRINTS" id="PR00452">
    <property type="entry name" value="SH3DOMAIN"/>
</dbReference>
<evidence type="ECO:0000256" key="6">
    <source>
        <dbReference type="ARBA" id="ARBA00022679"/>
    </source>
</evidence>
<comment type="pathway">
    <text evidence="2">Protein modification; protein ubiquitination.</text>
</comment>
<feature type="domain" description="SH3" evidence="16">
    <location>
        <begin position="718"/>
        <end position="779"/>
    </location>
</feature>
<evidence type="ECO:0000256" key="13">
    <source>
        <dbReference type="PROSITE-ProRule" id="PRU00175"/>
    </source>
</evidence>
<evidence type="ECO:0000313" key="19">
    <source>
        <dbReference type="RefSeq" id="XP_023931218.1"/>
    </source>
</evidence>
<dbReference type="OrthoDB" id="19092at2759"/>
<feature type="compositionally biased region" description="Low complexity" evidence="15">
    <location>
        <begin position="853"/>
        <end position="862"/>
    </location>
</feature>
<dbReference type="PROSITE" id="PS00518">
    <property type="entry name" value="ZF_RING_1"/>
    <property type="match status" value="1"/>
</dbReference>
<evidence type="ECO:0000256" key="7">
    <source>
        <dbReference type="ARBA" id="ARBA00022723"/>
    </source>
</evidence>
<feature type="region of interest" description="Disordered" evidence="15">
    <location>
        <begin position="568"/>
        <end position="713"/>
    </location>
</feature>
<evidence type="ECO:0000256" key="5">
    <source>
        <dbReference type="ARBA" id="ARBA00022443"/>
    </source>
</evidence>
<dbReference type="InParanoid" id="A0A2R2MLW2"/>
<keyword evidence="12" id="KW-0832">Ubl conjugation</keyword>
<feature type="region of interest" description="Disordered" evidence="15">
    <location>
        <begin position="799"/>
        <end position="819"/>
    </location>
</feature>
<feature type="compositionally biased region" description="Pro residues" evidence="15">
    <location>
        <begin position="275"/>
        <end position="292"/>
    </location>
</feature>
<dbReference type="CDD" id="cd11787">
    <property type="entry name" value="SH3_SH3RF_2"/>
    <property type="match status" value="2"/>
</dbReference>
<feature type="compositionally biased region" description="Low complexity" evidence="15">
    <location>
        <begin position="906"/>
        <end position="925"/>
    </location>
</feature>
<accession>A0A2R2MLW2</accession>
<evidence type="ECO:0000256" key="11">
    <source>
        <dbReference type="ARBA" id="ARBA00022833"/>
    </source>
</evidence>
<dbReference type="AlphaFoldDB" id="A0A2R2MLW2"/>
<feature type="region of interest" description="Disordered" evidence="15">
    <location>
        <begin position="364"/>
        <end position="391"/>
    </location>
</feature>
<keyword evidence="5 14" id="KW-0728">SH3 domain</keyword>
<feature type="compositionally biased region" description="Polar residues" evidence="15">
    <location>
        <begin position="568"/>
        <end position="594"/>
    </location>
</feature>